<dbReference type="AlphaFoldDB" id="A0A833YBZ5"/>
<evidence type="ECO:0000313" key="2">
    <source>
        <dbReference type="EMBL" id="KAF6075057.1"/>
    </source>
</evidence>
<evidence type="ECO:0000256" key="1">
    <source>
        <dbReference type="SAM" id="MobiDB-lite"/>
    </source>
</evidence>
<feature type="compositionally biased region" description="Polar residues" evidence="1">
    <location>
        <begin position="287"/>
        <end position="298"/>
    </location>
</feature>
<feature type="region of interest" description="Disordered" evidence="1">
    <location>
        <begin position="49"/>
        <end position="83"/>
    </location>
</feature>
<dbReference type="EMBL" id="JABVXQ010000015">
    <property type="protein sequence ID" value="KAF6075057.1"/>
    <property type="molecule type" value="Genomic_DNA"/>
</dbReference>
<comment type="caution">
    <text evidence="2">The sequence shown here is derived from an EMBL/GenBank/DDBJ whole genome shotgun (WGS) entry which is preliminary data.</text>
</comment>
<accession>A0A833YBZ5</accession>
<gene>
    <name evidence="2" type="ORF">HJG60_009455</name>
</gene>
<organism evidence="2 3">
    <name type="scientific">Phyllostomus discolor</name>
    <name type="common">pale spear-nosed bat</name>
    <dbReference type="NCBI Taxonomy" id="89673"/>
    <lineage>
        <taxon>Eukaryota</taxon>
        <taxon>Metazoa</taxon>
        <taxon>Chordata</taxon>
        <taxon>Craniata</taxon>
        <taxon>Vertebrata</taxon>
        <taxon>Euteleostomi</taxon>
        <taxon>Mammalia</taxon>
        <taxon>Eutheria</taxon>
        <taxon>Laurasiatheria</taxon>
        <taxon>Chiroptera</taxon>
        <taxon>Yangochiroptera</taxon>
        <taxon>Phyllostomidae</taxon>
        <taxon>Phyllostominae</taxon>
        <taxon>Phyllostomus</taxon>
    </lineage>
</organism>
<evidence type="ECO:0000313" key="3">
    <source>
        <dbReference type="Proteomes" id="UP000664940"/>
    </source>
</evidence>
<dbReference type="Proteomes" id="UP000664940">
    <property type="component" value="Unassembled WGS sequence"/>
</dbReference>
<sequence length="354" mass="36254">MDCLPEGEGRTQARSPEVRGCEAARLRGPGLGADGAGCRAAVSPGWWASGSQLSGCRGTPERDGAPGLSGSQLTGCRGTPERDRAGLSLANETAALRKRTDFLPRGSHGAAGARGHTVLPMPGSALSLRGPSWAEATPHSQQRRDRPSACRLRGALSGRRVPRQRPAEHSDTQETQGSSLCGGDPGLGSEPSERVAPLVGAGRWCGAASGTQRVAEGTRPLRAPGSPSATEVVSAEHAAFPSAPFPVLPPPATPHGPPTGLLRGLGSHTAWARFLVENRPVRKASVESASPQPCTSTRRVTHVPPPPPVWAPATGPGRTTSSSTPELGCLNGTPGTAPGRAKGPRPVVPTSPCS</sequence>
<protein>
    <submittedName>
        <fullName evidence="2">Uncharacterized protein</fullName>
    </submittedName>
</protein>
<feature type="region of interest" description="Disordered" evidence="1">
    <location>
        <begin position="103"/>
        <end position="194"/>
    </location>
</feature>
<proteinExistence type="predicted"/>
<reference evidence="2 3" key="1">
    <citation type="journal article" date="2020" name="Nature">
        <title>Six reference-quality genomes reveal evolution of bat adaptations.</title>
        <authorList>
            <person name="Jebb D."/>
            <person name="Huang Z."/>
            <person name="Pippel M."/>
            <person name="Hughes G.M."/>
            <person name="Lavrichenko K."/>
            <person name="Devanna P."/>
            <person name="Winkler S."/>
            <person name="Jermiin L.S."/>
            <person name="Skirmuntt E.C."/>
            <person name="Katzourakis A."/>
            <person name="Burkitt-Gray L."/>
            <person name="Ray D.A."/>
            <person name="Sullivan K.A.M."/>
            <person name="Roscito J.G."/>
            <person name="Kirilenko B.M."/>
            <person name="Davalos L.M."/>
            <person name="Corthals A.P."/>
            <person name="Power M.L."/>
            <person name="Jones G."/>
            <person name="Ransome R.D."/>
            <person name="Dechmann D.K.N."/>
            <person name="Locatelli A.G."/>
            <person name="Puechmaille S.J."/>
            <person name="Fedrigo O."/>
            <person name="Jarvis E.D."/>
            <person name="Hiller M."/>
            <person name="Vernes S.C."/>
            <person name="Myers E.W."/>
            <person name="Teeling E.C."/>
        </authorList>
    </citation>
    <scope>NUCLEOTIDE SEQUENCE [LARGE SCALE GENOMIC DNA]</scope>
    <source>
        <strain evidence="2">Bat1K_MPI-CBG_1</strain>
    </source>
</reference>
<feature type="region of interest" description="Disordered" evidence="1">
    <location>
        <begin position="283"/>
        <end position="354"/>
    </location>
</feature>
<feature type="compositionally biased region" description="Low complexity" evidence="1">
    <location>
        <begin position="311"/>
        <end position="324"/>
    </location>
</feature>
<name>A0A833YBZ5_9CHIR</name>
<feature type="compositionally biased region" description="Low complexity" evidence="1">
    <location>
        <begin position="105"/>
        <end position="116"/>
    </location>
</feature>
<feature type="region of interest" description="Disordered" evidence="1">
    <location>
        <begin position="209"/>
        <end position="228"/>
    </location>
</feature>